<keyword evidence="1" id="KW-1133">Transmembrane helix</keyword>
<feature type="transmembrane region" description="Helical" evidence="1">
    <location>
        <begin position="27"/>
        <end position="50"/>
    </location>
</feature>
<accession>A0A2J6TMU9</accession>
<dbReference type="AlphaFoldDB" id="A0A2J6TMU9"/>
<dbReference type="EMBL" id="KZ613767">
    <property type="protein sequence ID" value="PMD64322.1"/>
    <property type="molecule type" value="Genomic_DNA"/>
</dbReference>
<keyword evidence="3" id="KW-1185">Reference proteome</keyword>
<reference evidence="2 3" key="1">
    <citation type="submission" date="2016-04" db="EMBL/GenBank/DDBJ databases">
        <title>A degradative enzymes factory behind the ericoid mycorrhizal symbiosis.</title>
        <authorList>
            <consortium name="DOE Joint Genome Institute"/>
            <person name="Martino E."/>
            <person name="Morin E."/>
            <person name="Grelet G."/>
            <person name="Kuo A."/>
            <person name="Kohler A."/>
            <person name="Daghino S."/>
            <person name="Barry K."/>
            <person name="Choi C."/>
            <person name="Cichocki N."/>
            <person name="Clum A."/>
            <person name="Copeland A."/>
            <person name="Hainaut M."/>
            <person name="Haridas S."/>
            <person name="Labutti K."/>
            <person name="Lindquist E."/>
            <person name="Lipzen A."/>
            <person name="Khouja H.-R."/>
            <person name="Murat C."/>
            <person name="Ohm R."/>
            <person name="Olson A."/>
            <person name="Spatafora J."/>
            <person name="Veneault-Fourrey C."/>
            <person name="Henrissat B."/>
            <person name="Grigoriev I."/>
            <person name="Martin F."/>
            <person name="Perotto S."/>
        </authorList>
    </citation>
    <scope>NUCLEOTIDE SEQUENCE [LARGE SCALE GENOMIC DNA]</scope>
    <source>
        <strain evidence="2 3">E</strain>
    </source>
</reference>
<dbReference type="GeneID" id="36579844"/>
<keyword evidence="1" id="KW-0472">Membrane</keyword>
<dbReference type="InParanoid" id="A0A2J6TMU9"/>
<keyword evidence="1" id="KW-0812">Transmembrane</keyword>
<evidence type="ECO:0000313" key="2">
    <source>
        <dbReference type="EMBL" id="PMD64322.1"/>
    </source>
</evidence>
<gene>
    <name evidence="2" type="ORF">K444DRAFT_305648</name>
</gene>
<evidence type="ECO:0000313" key="3">
    <source>
        <dbReference type="Proteomes" id="UP000235371"/>
    </source>
</evidence>
<proteinExistence type="predicted"/>
<evidence type="ECO:0000256" key="1">
    <source>
        <dbReference type="SAM" id="Phobius"/>
    </source>
</evidence>
<organism evidence="2 3">
    <name type="scientific">Hyaloscypha bicolor E</name>
    <dbReference type="NCBI Taxonomy" id="1095630"/>
    <lineage>
        <taxon>Eukaryota</taxon>
        <taxon>Fungi</taxon>
        <taxon>Dikarya</taxon>
        <taxon>Ascomycota</taxon>
        <taxon>Pezizomycotina</taxon>
        <taxon>Leotiomycetes</taxon>
        <taxon>Helotiales</taxon>
        <taxon>Hyaloscyphaceae</taxon>
        <taxon>Hyaloscypha</taxon>
        <taxon>Hyaloscypha bicolor</taxon>
    </lineage>
</organism>
<protein>
    <submittedName>
        <fullName evidence="2">Uncharacterized protein</fullName>
    </submittedName>
</protein>
<sequence>MWSTGFGGDCPGLIRYWYFRPLIQPKWSFINLFIARYLGLVINTIAHWLYRSIPIPKKLVFCWD</sequence>
<name>A0A2J6TMU9_9HELO</name>
<dbReference type="Proteomes" id="UP000235371">
    <property type="component" value="Unassembled WGS sequence"/>
</dbReference>
<dbReference type="RefSeq" id="XP_024741226.1">
    <property type="nucleotide sequence ID" value="XM_024871762.1"/>
</dbReference>